<dbReference type="Pfam" id="PF00392">
    <property type="entry name" value="GntR"/>
    <property type="match status" value="1"/>
</dbReference>
<organism evidence="5 6">
    <name type="scientific">Pigmentiphaga humi</name>
    <dbReference type="NCBI Taxonomy" id="2478468"/>
    <lineage>
        <taxon>Bacteria</taxon>
        <taxon>Pseudomonadati</taxon>
        <taxon>Pseudomonadota</taxon>
        <taxon>Betaproteobacteria</taxon>
        <taxon>Burkholderiales</taxon>
        <taxon>Alcaligenaceae</taxon>
        <taxon>Pigmentiphaga</taxon>
    </lineage>
</organism>
<keyword evidence="3" id="KW-0804">Transcription</keyword>
<dbReference type="GO" id="GO:0003700">
    <property type="term" value="F:DNA-binding transcription factor activity"/>
    <property type="evidence" value="ECO:0007669"/>
    <property type="project" value="InterPro"/>
</dbReference>
<gene>
    <name evidence="5" type="primary">mcbR_5</name>
    <name evidence="5" type="ORF">PIGHUM_03366</name>
</gene>
<dbReference type="GO" id="GO:0003677">
    <property type="term" value="F:DNA binding"/>
    <property type="evidence" value="ECO:0007669"/>
    <property type="project" value="UniProtKB-KW"/>
</dbReference>
<evidence type="ECO:0000256" key="1">
    <source>
        <dbReference type="ARBA" id="ARBA00023015"/>
    </source>
</evidence>
<dbReference type="Pfam" id="PF07729">
    <property type="entry name" value="FCD"/>
    <property type="match status" value="1"/>
</dbReference>
<dbReference type="InterPro" id="IPR008920">
    <property type="entry name" value="TF_FadR/GntR_C"/>
</dbReference>
<reference evidence="5 6" key="1">
    <citation type="submission" date="2018-10" db="EMBL/GenBank/DDBJ databases">
        <authorList>
            <person name="Criscuolo A."/>
        </authorList>
    </citation>
    <scope>NUCLEOTIDE SEQUENCE [LARGE SCALE GENOMIC DNA]</scope>
    <source>
        <strain evidence="5">DnA1</strain>
    </source>
</reference>
<evidence type="ECO:0000259" key="4">
    <source>
        <dbReference type="PROSITE" id="PS50949"/>
    </source>
</evidence>
<keyword evidence="6" id="KW-1185">Reference proteome</keyword>
<feature type="domain" description="HTH gntR-type" evidence="4">
    <location>
        <begin position="12"/>
        <end position="79"/>
    </location>
</feature>
<evidence type="ECO:0000313" key="5">
    <source>
        <dbReference type="EMBL" id="VCU71285.1"/>
    </source>
</evidence>
<dbReference type="RefSeq" id="WP_124080749.1">
    <property type="nucleotide sequence ID" value="NZ_UWPJ01000026.1"/>
</dbReference>
<dbReference type="AlphaFoldDB" id="A0A3P4B7Z3"/>
<evidence type="ECO:0000256" key="3">
    <source>
        <dbReference type="ARBA" id="ARBA00023163"/>
    </source>
</evidence>
<dbReference type="PANTHER" id="PTHR43537:SF24">
    <property type="entry name" value="GLUCONATE OPERON TRANSCRIPTIONAL REPRESSOR"/>
    <property type="match status" value="1"/>
</dbReference>
<proteinExistence type="predicted"/>
<protein>
    <submittedName>
        <fullName evidence="5">HTH-type transcriptional regulator McbR</fullName>
    </submittedName>
</protein>
<evidence type="ECO:0000256" key="2">
    <source>
        <dbReference type="ARBA" id="ARBA00023125"/>
    </source>
</evidence>
<dbReference type="Gene3D" id="1.20.120.530">
    <property type="entry name" value="GntR ligand-binding domain-like"/>
    <property type="match status" value="1"/>
</dbReference>
<dbReference type="InterPro" id="IPR036388">
    <property type="entry name" value="WH-like_DNA-bd_sf"/>
</dbReference>
<dbReference type="Proteomes" id="UP000277294">
    <property type="component" value="Unassembled WGS sequence"/>
</dbReference>
<keyword evidence="2" id="KW-0238">DNA-binding</keyword>
<name>A0A3P4B7Z3_9BURK</name>
<accession>A0A3P4B7Z3</accession>
<dbReference type="EMBL" id="UWPJ01000026">
    <property type="protein sequence ID" value="VCU71285.1"/>
    <property type="molecule type" value="Genomic_DNA"/>
</dbReference>
<dbReference type="SUPFAM" id="SSF46785">
    <property type="entry name" value="Winged helix' DNA-binding domain"/>
    <property type="match status" value="1"/>
</dbReference>
<dbReference type="Gene3D" id="1.10.10.10">
    <property type="entry name" value="Winged helix-like DNA-binding domain superfamily/Winged helix DNA-binding domain"/>
    <property type="match status" value="1"/>
</dbReference>
<keyword evidence="1" id="KW-0805">Transcription regulation</keyword>
<dbReference type="InterPro" id="IPR036390">
    <property type="entry name" value="WH_DNA-bd_sf"/>
</dbReference>
<sequence length="238" mass="26903">MTTTERAGAEADHEAVRIYDALRKRIFQGEIRPGHELNQVHISQEYGVSRTPVREALRMLQADGLAEARFKYRMTVTQVTAGEVDQVYGLWIASQAVVTQITLGRLVQADFDACRKVLQKMARQKGEASMQWRELHMQFHRILNRPAGRIFCDKIEEYWHRTERARFSVEQTSPSLFGDDHGDHAGLLQAYEAADLEAAQRINTLQLVRAATAAIGLIDPAYTPTSTQGALDVLRVRL</sequence>
<evidence type="ECO:0000313" key="6">
    <source>
        <dbReference type="Proteomes" id="UP000277294"/>
    </source>
</evidence>
<dbReference type="CDD" id="cd07377">
    <property type="entry name" value="WHTH_GntR"/>
    <property type="match status" value="1"/>
</dbReference>
<dbReference type="InterPro" id="IPR000524">
    <property type="entry name" value="Tscrpt_reg_HTH_GntR"/>
</dbReference>
<dbReference type="SUPFAM" id="SSF48008">
    <property type="entry name" value="GntR ligand-binding domain-like"/>
    <property type="match status" value="1"/>
</dbReference>
<dbReference type="InterPro" id="IPR011711">
    <property type="entry name" value="GntR_C"/>
</dbReference>
<dbReference type="SMART" id="SM00345">
    <property type="entry name" value="HTH_GNTR"/>
    <property type="match status" value="1"/>
</dbReference>
<dbReference type="OrthoDB" id="9799812at2"/>
<dbReference type="PROSITE" id="PS50949">
    <property type="entry name" value="HTH_GNTR"/>
    <property type="match status" value="1"/>
</dbReference>
<dbReference type="PANTHER" id="PTHR43537">
    <property type="entry name" value="TRANSCRIPTIONAL REGULATOR, GNTR FAMILY"/>
    <property type="match status" value="1"/>
</dbReference>